<organism evidence="1 2">
    <name type="scientific">Vibrio alginolyticus</name>
    <dbReference type="NCBI Taxonomy" id="663"/>
    <lineage>
        <taxon>Bacteria</taxon>
        <taxon>Pseudomonadati</taxon>
        <taxon>Pseudomonadota</taxon>
        <taxon>Gammaproteobacteria</taxon>
        <taxon>Vibrionales</taxon>
        <taxon>Vibrionaceae</taxon>
        <taxon>Vibrio</taxon>
    </lineage>
</organism>
<proteinExistence type="predicted"/>
<dbReference type="EMBL" id="JABCMA010001201">
    <property type="protein sequence ID" value="NMR77922.1"/>
    <property type="molecule type" value="Genomic_DNA"/>
</dbReference>
<reference evidence="1 2" key="1">
    <citation type="submission" date="2020-04" db="EMBL/GenBank/DDBJ databases">
        <title>Whole-genome sequencing of Vibrio spp. from China reveals different genetic environments of blaCTX-M-14 among diverse lineages.</title>
        <authorList>
            <person name="Zheng Z."/>
            <person name="Ye L."/>
            <person name="Chen S."/>
        </authorList>
    </citation>
    <scope>NUCLEOTIDE SEQUENCE [LARGE SCALE GENOMIC DNA]</scope>
    <source>
        <strain evidence="1 2">Vb1636</strain>
    </source>
</reference>
<dbReference type="AlphaFoldDB" id="A0A7Y0N3R0"/>
<accession>A0A7Y0N3R0</accession>
<evidence type="ECO:0000313" key="2">
    <source>
        <dbReference type="Proteomes" id="UP000565155"/>
    </source>
</evidence>
<name>A0A7Y0N3R0_VIBAL</name>
<gene>
    <name evidence="1" type="ORF">HKB35_30550</name>
</gene>
<feature type="non-terminal residue" evidence="1">
    <location>
        <position position="1"/>
    </location>
</feature>
<dbReference type="Proteomes" id="UP000565155">
    <property type="component" value="Unassembled WGS sequence"/>
</dbReference>
<sequence length="37" mass="4200">KSHDAATQAFMQWQKESCRSLTEISQIIAFSTGDNRL</sequence>
<comment type="caution">
    <text evidence="1">The sequence shown here is derived from an EMBL/GenBank/DDBJ whole genome shotgun (WGS) entry which is preliminary data.</text>
</comment>
<evidence type="ECO:0000313" key="1">
    <source>
        <dbReference type="EMBL" id="NMR77922.1"/>
    </source>
</evidence>
<protein>
    <submittedName>
        <fullName evidence="1">DNA-3-methyladenine glycosylase I</fullName>
    </submittedName>
</protein>